<dbReference type="Proteomes" id="UP000533533">
    <property type="component" value="Unassembled WGS sequence"/>
</dbReference>
<dbReference type="RefSeq" id="WP_110383324.1">
    <property type="nucleotide sequence ID" value="NZ_SNYT01000006.1"/>
</dbReference>
<evidence type="ECO:0000313" key="2">
    <source>
        <dbReference type="Proteomes" id="UP000533533"/>
    </source>
</evidence>
<accession>A0ABR6FNB8</accession>
<name>A0ABR6FNB8_9BURK</name>
<evidence type="ECO:0000313" key="1">
    <source>
        <dbReference type="EMBL" id="MBB2928622.1"/>
    </source>
</evidence>
<comment type="caution">
    <text evidence="1">The sequence shown here is derived from an EMBL/GenBank/DDBJ whole genome shotgun (WGS) entry which is preliminary data.</text>
</comment>
<organism evidence="1 2">
    <name type="scientific">Paraburkholderia silvatlantica</name>
    <dbReference type="NCBI Taxonomy" id="321895"/>
    <lineage>
        <taxon>Bacteria</taxon>
        <taxon>Pseudomonadati</taxon>
        <taxon>Pseudomonadota</taxon>
        <taxon>Betaproteobacteria</taxon>
        <taxon>Burkholderiales</taxon>
        <taxon>Burkholderiaceae</taxon>
        <taxon>Paraburkholderia</taxon>
    </lineage>
</organism>
<dbReference type="EMBL" id="JACHVZ010000008">
    <property type="protein sequence ID" value="MBB2928622.1"/>
    <property type="molecule type" value="Genomic_DNA"/>
</dbReference>
<protein>
    <submittedName>
        <fullName evidence="1">Uncharacterized protein</fullName>
    </submittedName>
</protein>
<proteinExistence type="predicted"/>
<sequence>MNFGLLLPHLSQLQQMQQMQHTLHPDVLGARERASAPPPCRKSRLAARWRDLRARVFRV</sequence>
<keyword evidence="2" id="KW-1185">Reference proteome</keyword>
<reference evidence="1 2" key="1">
    <citation type="submission" date="2020-08" db="EMBL/GenBank/DDBJ databases">
        <title>Genomic Encyclopedia of Type Strains, Phase IV (KMG-V): Genome sequencing to study the core and pangenomes of soil and plant-associated prokaryotes.</title>
        <authorList>
            <person name="Whitman W."/>
        </authorList>
    </citation>
    <scope>NUCLEOTIDE SEQUENCE [LARGE SCALE GENOMIC DNA]</scope>
    <source>
        <strain evidence="1 2">SRMrh-85</strain>
    </source>
</reference>
<gene>
    <name evidence="1" type="ORF">FHX59_003053</name>
</gene>